<gene>
    <name evidence="12" type="ORF">EI167_07950</name>
</gene>
<dbReference type="PANTHER" id="PTHR48111">
    <property type="entry name" value="REGULATOR OF RPOS"/>
    <property type="match status" value="1"/>
</dbReference>
<evidence type="ECO:0000256" key="6">
    <source>
        <dbReference type="ARBA" id="ARBA00023125"/>
    </source>
</evidence>
<dbReference type="InterPro" id="IPR001867">
    <property type="entry name" value="OmpR/PhoB-type_DNA-bd"/>
</dbReference>
<dbReference type="RefSeq" id="WP_192541340.1">
    <property type="nucleotide sequence ID" value="NZ_CASHZX010000001.1"/>
</dbReference>
<organism evidence="12 13">
    <name type="scientific">Pseudoalteromonas prydzensis</name>
    <dbReference type="NCBI Taxonomy" id="182141"/>
    <lineage>
        <taxon>Bacteria</taxon>
        <taxon>Pseudomonadati</taxon>
        <taxon>Pseudomonadota</taxon>
        <taxon>Gammaproteobacteria</taxon>
        <taxon>Alteromonadales</taxon>
        <taxon>Pseudoalteromonadaceae</taxon>
        <taxon>Pseudoalteromonas</taxon>
    </lineage>
</organism>
<keyword evidence="7" id="KW-0804">Transcription</keyword>
<reference evidence="12 13" key="1">
    <citation type="submission" date="2020-07" db="EMBL/GenBank/DDBJ databases">
        <title>Halophilic bacteria isolated from french cheeses.</title>
        <authorList>
            <person name="Kothe C.I."/>
            <person name="Farah-Kraiem B."/>
            <person name="Renault P."/>
            <person name="Dridi B."/>
        </authorList>
    </citation>
    <scope>NUCLEOTIDE SEQUENCE [LARGE SCALE GENOMIC DNA]</scope>
    <source>
        <strain evidence="12 13">FME14</strain>
    </source>
</reference>
<dbReference type="InterPro" id="IPR001789">
    <property type="entry name" value="Sig_transdc_resp-reg_receiver"/>
</dbReference>
<evidence type="ECO:0000256" key="1">
    <source>
        <dbReference type="ARBA" id="ARBA00004496"/>
    </source>
</evidence>
<evidence type="ECO:0000256" key="3">
    <source>
        <dbReference type="ARBA" id="ARBA00022553"/>
    </source>
</evidence>
<keyword evidence="2" id="KW-0963">Cytoplasm</keyword>
<dbReference type="Pfam" id="PF00072">
    <property type="entry name" value="Response_reg"/>
    <property type="match status" value="1"/>
</dbReference>
<dbReference type="InterPro" id="IPR036388">
    <property type="entry name" value="WH-like_DNA-bd_sf"/>
</dbReference>
<evidence type="ECO:0000256" key="2">
    <source>
        <dbReference type="ARBA" id="ARBA00022490"/>
    </source>
</evidence>
<dbReference type="Gene3D" id="1.10.10.10">
    <property type="entry name" value="Winged helix-like DNA-binding domain superfamily/Winged helix DNA-binding domain"/>
    <property type="match status" value="1"/>
</dbReference>
<protein>
    <submittedName>
        <fullName evidence="12">Response regulator transcription factor</fullName>
    </submittedName>
</protein>
<feature type="domain" description="Response regulatory" evidence="10">
    <location>
        <begin position="2"/>
        <end position="116"/>
    </location>
</feature>
<comment type="subcellular location">
    <subcellularLocation>
        <location evidence="1">Cytoplasm</location>
    </subcellularLocation>
</comment>
<keyword evidence="6 9" id="KW-0238">DNA-binding</keyword>
<comment type="caution">
    <text evidence="12">The sequence shown here is derived from an EMBL/GenBank/DDBJ whole genome shotgun (WGS) entry which is preliminary data.</text>
</comment>
<name>A0ABR9FKN4_9GAMM</name>
<evidence type="ECO:0000256" key="9">
    <source>
        <dbReference type="PROSITE-ProRule" id="PRU01091"/>
    </source>
</evidence>
<dbReference type="InterPro" id="IPR039420">
    <property type="entry name" value="WalR-like"/>
</dbReference>
<dbReference type="CDD" id="cd00383">
    <property type="entry name" value="trans_reg_C"/>
    <property type="match status" value="1"/>
</dbReference>
<dbReference type="Gene3D" id="6.10.250.690">
    <property type="match status" value="1"/>
</dbReference>
<evidence type="ECO:0000259" key="10">
    <source>
        <dbReference type="PROSITE" id="PS50110"/>
    </source>
</evidence>
<dbReference type="Proteomes" id="UP000707245">
    <property type="component" value="Unassembled WGS sequence"/>
</dbReference>
<dbReference type="EMBL" id="RRZA01000019">
    <property type="protein sequence ID" value="MBE0457386.1"/>
    <property type="molecule type" value="Genomic_DNA"/>
</dbReference>
<evidence type="ECO:0000256" key="8">
    <source>
        <dbReference type="PROSITE-ProRule" id="PRU00169"/>
    </source>
</evidence>
<dbReference type="SMART" id="SM00448">
    <property type="entry name" value="REC"/>
    <property type="match status" value="1"/>
</dbReference>
<accession>A0ABR9FKN4</accession>
<dbReference type="InterPro" id="IPR011006">
    <property type="entry name" value="CheY-like_superfamily"/>
</dbReference>
<keyword evidence="5" id="KW-0805">Transcription regulation</keyword>
<sequence length="223" mass="24983">MFVLLVEDDDIIADAISTFLANEGIALEHVRSISGAKNIIAASQFDIAILDLNLPDGNGLSWLTWLRKQQNALPVLVLTASNTIDDKVAGLKSGADDYLVKPFDLRELLARLYSLQRRANDRLTNILSHGQLNYDLEQHKAQLNGEHISLSRSEDLLLKTLLNNPQRILSENQLKNVLYGTYDDVSSNALNVHIFNLRKKFGSKAIETIRNFGFRLGPAEQFK</sequence>
<feature type="domain" description="OmpR/PhoB-type" evidence="11">
    <location>
        <begin position="124"/>
        <end position="218"/>
    </location>
</feature>
<dbReference type="SUPFAM" id="SSF52172">
    <property type="entry name" value="CheY-like"/>
    <property type="match status" value="1"/>
</dbReference>
<proteinExistence type="predicted"/>
<dbReference type="Pfam" id="PF00486">
    <property type="entry name" value="Trans_reg_C"/>
    <property type="match status" value="1"/>
</dbReference>
<dbReference type="CDD" id="cd17624">
    <property type="entry name" value="REC_OmpR_PmrA-like"/>
    <property type="match status" value="1"/>
</dbReference>
<dbReference type="PROSITE" id="PS50110">
    <property type="entry name" value="RESPONSE_REGULATORY"/>
    <property type="match status" value="1"/>
</dbReference>
<feature type="DNA-binding region" description="OmpR/PhoB-type" evidence="9">
    <location>
        <begin position="124"/>
        <end position="218"/>
    </location>
</feature>
<keyword evidence="3 8" id="KW-0597">Phosphoprotein</keyword>
<dbReference type="Gene3D" id="3.40.50.2300">
    <property type="match status" value="1"/>
</dbReference>
<evidence type="ECO:0000256" key="5">
    <source>
        <dbReference type="ARBA" id="ARBA00023015"/>
    </source>
</evidence>
<dbReference type="SMART" id="SM00862">
    <property type="entry name" value="Trans_reg_C"/>
    <property type="match status" value="1"/>
</dbReference>
<evidence type="ECO:0000313" key="12">
    <source>
        <dbReference type="EMBL" id="MBE0457386.1"/>
    </source>
</evidence>
<feature type="modified residue" description="4-aspartylphosphate" evidence="8">
    <location>
        <position position="51"/>
    </location>
</feature>
<keyword evidence="4" id="KW-0902">Two-component regulatory system</keyword>
<evidence type="ECO:0000256" key="4">
    <source>
        <dbReference type="ARBA" id="ARBA00023012"/>
    </source>
</evidence>
<evidence type="ECO:0000313" key="13">
    <source>
        <dbReference type="Proteomes" id="UP000707245"/>
    </source>
</evidence>
<keyword evidence="13" id="KW-1185">Reference proteome</keyword>
<dbReference type="PROSITE" id="PS51755">
    <property type="entry name" value="OMPR_PHOB"/>
    <property type="match status" value="1"/>
</dbReference>
<dbReference type="PANTHER" id="PTHR48111:SF35">
    <property type="entry name" value="TRANSCRIPTIONAL REGULATORY PROTEIN QSEB"/>
    <property type="match status" value="1"/>
</dbReference>
<evidence type="ECO:0000256" key="7">
    <source>
        <dbReference type="ARBA" id="ARBA00023163"/>
    </source>
</evidence>
<evidence type="ECO:0000259" key="11">
    <source>
        <dbReference type="PROSITE" id="PS51755"/>
    </source>
</evidence>